<sequence length="70" mass="7130">MNEATRAAEAQEPAHVPRDREANEFWGGRGERTRAGMGAGAGVAGGTQMTPPPPGSAARSGSGRIKEGIV</sequence>
<gene>
    <name evidence="3" type="ORF">FIBSPDRAFT_868131</name>
    <name evidence="2" type="ORF">FIBSPDRAFT_874258</name>
</gene>
<evidence type="ECO:0000313" key="2">
    <source>
        <dbReference type="EMBL" id="KZP08795.1"/>
    </source>
</evidence>
<dbReference type="EMBL" id="KV417615">
    <property type="protein sequence ID" value="KZP14606.1"/>
    <property type="molecule type" value="Genomic_DNA"/>
</dbReference>
<feature type="region of interest" description="Disordered" evidence="1">
    <location>
        <begin position="1"/>
        <end position="70"/>
    </location>
</feature>
<organism evidence="3 4">
    <name type="scientific">Athelia psychrophila</name>
    <dbReference type="NCBI Taxonomy" id="1759441"/>
    <lineage>
        <taxon>Eukaryota</taxon>
        <taxon>Fungi</taxon>
        <taxon>Dikarya</taxon>
        <taxon>Basidiomycota</taxon>
        <taxon>Agaricomycotina</taxon>
        <taxon>Agaricomycetes</taxon>
        <taxon>Agaricomycetidae</taxon>
        <taxon>Atheliales</taxon>
        <taxon>Atheliaceae</taxon>
        <taxon>Athelia</taxon>
    </lineage>
</organism>
<evidence type="ECO:0000256" key="1">
    <source>
        <dbReference type="SAM" id="MobiDB-lite"/>
    </source>
</evidence>
<evidence type="ECO:0000313" key="3">
    <source>
        <dbReference type="EMBL" id="KZP14606.1"/>
    </source>
</evidence>
<protein>
    <submittedName>
        <fullName evidence="3">Uncharacterized protein</fullName>
    </submittedName>
</protein>
<evidence type="ECO:0000313" key="4">
    <source>
        <dbReference type="Proteomes" id="UP000076532"/>
    </source>
</evidence>
<dbReference type="EMBL" id="KV417714">
    <property type="protein sequence ID" value="KZP08795.1"/>
    <property type="molecule type" value="Genomic_DNA"/>
</dbReference>
<reference evidence="3 4" key="1">
    <citation type="journal article" date="2016" name="Mol. Biol. Evol.">
        <title>Comparative Genomics of Early-Diverging Mushroom-Forming Fungi Provides Insights into the Origins of Lignocellulose Decay Capabilities.</title>
        <authorList>
            <person name="Nagy L.G."/>
            <person name="Riley R."/>
            <person name="Tritt A."/>
            <person name="Adam C."/>
            <person name="Daum C."/>
            <person name="Floudas D."/>
            <person name="Sun H."/>
            <person name="Yadav J.S."/>
            <person name="Pangilinan J."/>
            <person name="Larsson K.H."/>
            <person name="Matsuura K."/>
            <person name="Barry K."/>
            <person name="Labutti K."/>
            <person name="Kuo R."/>
            <person name="Ohm R.A."/>
            <person name="Bhattacharya S.S."/>
            <person name="Shirouzu T."/>
            <person name="Yoshinaga Y."/>
            <person name="Martin F.M."/>
            <person name="Grigoriev I.V."/>
            <person name="Hibbett D.S."/>
        </authorList>
    </citation>
    <scope>NUCLEOTIDE SEQUENCE [LARGE SCALE GENOMIC DNA]</scope>
    <source>
        <strain evidence="3 4">CBS 109695</strain>
    </source>
</reference>
<name>A0A166DDY2_9AGAM</name>
<accession>A0A166DDY2</accession>
<dbReference type="Proteomes" id="UP000076532">
    <property type="component" value="Unassembled WGS sequence"/>
</dbReference>
<dbReference type="AlphaFoldDB" id="A0A166DDY2"/>
<feature type="compositionally biased region" description="Basic and acidic residues" evidence="1">
    <location>
        <begin position="15"/>
        <end position="34"/>
    </location>
</feature>
<keyword evidence="4" id="KW-1185">Reference proteome</keyword>
<proteinExistence type="predicted"/>